<dbReference type="SUPFAM" id="SSF55961">
    <property type="entry name" value="Bet v1-like"/>
    <property type="match status" value="1"/>
</dbReference>
<dbReference type="Proteomes" id="UP001341245">
    <property type="component" value="Unassembled WGS sequence"/>
</dbReference>
<evidence type="ECO:0008006" key="3">
    <source>
        <dbReference type="Google" id="ProtNLM"/>
    </source>
</evidence>
<dbReference type="PANTHER" id="PTHR36166">
    <property type="entry name" value="CHROMOSOME 9, WHOLE GENOME SHOTGUN SEQUENCE"/>
    <property type="match status" value="1"/>
</dbReference>
<dbReference type="CDD" id="cd07822">
    <property type="entry name" value="SRPBCC_4"/>
    <property type="match status" value="1"/>
</dbReference>
<gene>
    <name evidence="1" type="ORF">QM012_007752</name>
</gene>
<dbReference type="EMBL" id="JASGXD010000006">
    <property type="protein sequence ID" value="KAK6004973.1"/>
    <property type="molecule type" value="Genomic_DNA"/>
</dbReference>
<dbReference type="Gene3D" id="3.30.530.20">
    <property type="match status" value="1"/>
</dbReference>
<keyword evidence="2" id="KW-1185">Reference proteome</keyword>
<accession>A0ABR0TKM2</accession>
<reference evidence="1 2" key="1">
    <citation type="submission" date="2023-11" db="EMBL/GenBank/DDBJ databases">
        <title>Draft genome sequence and annotation of the polyextremotolerant black yeast-like fungus Aureobasidium pullulans NRRL 62042.</title>
        <authorList>
            <person name="Dielentheis-Frenken M.R.E."/>
            <person name="Wibberg D."/>
            <person name="Blank L.M."/>
            <person name="Tiso T."/>
        </authorList>
    </citation>
    <scope>NUCLEOTIDE SEQUENCE [LARGE SCALE GENOMIC DNA]</scope>
    <source>
        <strain evidence="1 2">NRRL 62042</strain>
    </source>
</reference>
<dbReference type="InterPro" id="IPR023393">
    <property type="entry name" value="START-like_dom_sf"/>
</dbReference>
<organism evidence="1 2">
    <name type="scientific">Aureobasidium pullulans</name>
    <name type="common">Black yeast</name>
    <name type="synonym">Pullularia pullulans</name>
    <dbReference type="NCBI Taxonomy" id="5580"/>
    <lineage>
        <taxon>Eukaryota</taxon>
        <taxon>Fungi</taxon>
        <taxon>Dikarya</taxon>
        <taxon>Ascomycota</taxon>
        <taxon>Pezizomycotina</taxon>
        <taxon>Dothideomycetes</taxon>
        <taxon>Dothideomycetidae</taxon>
        <taxon>Dothideales</taxon>
        <taxon>Saccotheciaceae</taxon>
        <taxon>Aureobasidium</taxon>
    </lineage>
</organism>
<sequence>MTDPNTPRPALTLPGGGYFSAFAEARIAAPPSAVYKTLLDTSSYGRWNNFVTAVKIKKRPESESEPHDVYLKKDMIMTFTVHMTPSLNTSSKELVTQVDDYPSDSAPGHITCIRWIMANKESFTPKFILAAERVNEIEDLGDGTCIYRSWETFGGLAARIVKWKFGESLQGNFKDWVSGLQQYVEEQEKQKKERQAAVELAA</sequence>
<evidence type="ECO:0000313" key="1">
    <source>
        <dbReference type="EMBL" id="KAK6004973.1"/>
    </source>
</evidence>
<proteinExistence type="predicted"/>
<evidence type="ECO:0000313" key="2">
    <source>
        <dbReference type="Proteomes" id="UP001341245"/>
    </source>
</evidence>
<comment type="caution">
    <text evidence="1">The sequence shown here is derived from an EMBL/GenBank/DDBJ whole genome shotgun (WGS) entry which is preliminary data.</text>
</comment>
<protein>
    <recommendedName>
        <fullName evidence="3">Bet v1-like protein</fullName>
    </recommendedName>
</protein>
<name>A0ABR0TKM2_AURPU</name>
<dbReference type="PANTHER" id="PTHR36166:SF1">
    <property type="entry name" value="SRPBCC DOMAIN-CONTAINING PROTEIN"/>
    <property type="match status" value="1"/>
</dbReference>